<dbReference type="InterPro" id="IPR029058">
    <property type="entry name" value="AB_hydrolase_fold"/>
</dbReference>
<evidence type="ECO:0000259" key="2">
    <source>
        <dbReference type="Pfam" id="PF01738"/>
    </source>
</evidence>
<dbReference type="EMBL" id="CP026100">
    <property type="protein sequence ID" value="AYV46038.1"/>
    <property type="molecule type" value="Genomic_DNA"/>
</dbReference>
<proteinExistence type="predicted"/>
<reference evidence="3 6" key="2">
    <citation type="submission" date="2018-01" db="EMBL/GenBank/DDBJ databases">
        <title>Complete genome sequence of Caulobacter flavus RHGG3.</title>
        <authorList>
            <person name="Yang E."/>
        </authorList>
    </citation>
    <scope>NUCLEOTIDE SEQUENCE [LARGE SCALE GENOMIC DNA]</scope>
    <source>
        <strain evidence="3 6">RHGG3</strain>
    </source>
</reference>
<dbReference type="SUPFAM" id="SSF53474">
    <property type="entry name" value="alpha/beta-Hydrolases"/>
    <property type="match status" value="1"/>
</dbReference>
<dbReference type="InterPro" id="IPR002925">
    <property type="entry name" value="Dienelactn_hydro"/>
</dbReference>
<evidence type="ECO:0000313" key="6">
    <source>
        <dbReference type="Proteomes" id="UP000281192"/>
    </source>
</evidence>
<dbReference type="RefSeq" id="WP_101711030.1">
    <property type="nucleotide sequence ID" value="NZ_CP026100.1"/>
</dbReference>
<keyword evidence="6" id="KW-1185">Reference proteome</keyword>
<dbReference type="AlphaFoldDB" id="A0A2N5D5S1"/>
<protein>
    <submittedName>
        <fullName evidence="4">Dienelactone hydrolase</fullName>
    </submittedName>
</protein>
<evidence type="ECO:0000313" key="4">
    <source>
        <dbReference type="EMBL" id="PLR21419.1"/>
    </source>
</evidence>
<keyword evidence="1 4" id="KW-0378">Hydrolase</keyword>
<dbReference type="Proteomes" id="UP000234483">
    <property type="component" value="Unassembled WGS sequence"/>
</dbReference>
<dbReference type="PANTHER" id="PTHR22946:SF9">
    <property type="entry name" value="POLYKETIDE TRANSFERASE AF380"/>
    <property type="match status" value="1"/>
</dbReference>
<accession>A0A2N5D5S1</accession>
<evidence type="ECO:0000313" key="5">
    <source>
        <dbReference type="Proteomes" id="UP000234483"/>
    </source>
</evidence>
<evidence type="ECO:0000313" key="3">
    <source>
        <dbReference type="EMBL" id="AYV46038.1"/>
    </source>
</evidence>
<dbReference type="OrthoDB" id="3647650at2"/>
<evidence type="ECO:0000256" key="1">
    <source>
        <dbReference type="ARBA" id="ARBA00022801"/>
    </source>
</evidence>
<dbReference type="GO" id="GO:0052689">
    <property type="term" value="F:carboxylic ester hydrolase activity"/>
    <property type="evidence" value="ECO:0007669"/>
    <property type="project" value="UniProtKB-ARBA"/>
</dbReference>
<feature type="domain" description="Dienelactone hydrolase" evidence="2">
    <location>
        <begin position="15"/>
        <end position="242"/>
    </location>
</feature>
<gene>
    <name evidence="3" type="ORF">C1707_07115</name>
    <name evidence="4" type="ORF">CFHF_00230</name>
</gene>
<dbReference type="KEGG" id="cfh:C1707_07115"/>
<dbReference type="EMBL" id="PJRQ01000002">
    <property type="protein sequence ID" value="PLR21419.1"/>
    <property type="molecule type" value="Genomic_DNA"/>
</dbReference>
<dbReference type="Pfam" id="PF01738">
    <property type="entry name" value="DLH"/>
    <property type="match status" value="1"/>
</dbReference>
<name>A0A2N5D5S1_9CAUL</name>
<reference evidence="4 5" key="1">
    <citation type="submission" date="2017-12" db="EMBL/GenBank/DDBJ databases">
        <title>The genome sequence of Caulobacter flavus CGMCC1 15093.</title>
        <authorList>
            <person name="Gao J."/>
            <person name="Mao X."/>
            <person name="Sun J."/>
        </authorList>
    </citation>
    <scope>NUCLEOTIDE SEQUENCE [LARGE SCALE GENOMIC DNA]</scope>
    <source>
        <strain evidence="4 5">CGMCC1 15093</strain>
    </source>
</reference>
<dbReference type="Gene3D" id="3.40.50.1820">
    <property type="entry name" value="alpha/beta hydrolase"/>
    <property type="match status" value="1"/>
</dbReference>
<dbReference type="PANTHER" id="PTHR22946">
    <property type="entry name" value="DIENELACTONE HYDROLASE DOMAIN-CONTAINING PROTEIN-RELATED"/>
    <property type="match status" value="1"/>
</dbReference>
<sequence length="257" mass="27631">MDSANWGAKVVARSRVFKPAGLGPFPVALILHGCGGKTPFLETYAEVAVKAGYAAVVLDSFKPRGMSTIDGKLFVCTLMTLHGAKRAADIFGTLAWLKTQSWAQADQVFLAGWSHGAWTIMDAYAAGTSAPTATGLPDADPVALRRQVKGALLVYPYAAYPSMTSRRGWGPGAPPVWSVLGQKDGVVGWRFPKKALDRLTADGVKVDLKLYADATHAFDDDKANDPRAIYRPDLFQEVQDYFAAALKATAPPRPLFS</sequence>
<organism evidence="4 5">
    <name type="scientific">Caulobacter flavus</name>
    <dbReference type="NCBI Taxonomy" id="1679497"/>
    <lineage>
        <taxon>Bacteria</taxon>
        <taxon>Pseudomonadati</taxon>
        <taxon>Pseudomonadota</taxon>
        <taxon>Alphaproteobacteria</taxon>
        <taxon>Caulobacterales</taxon>
        <taxon>Caulobacteraceae</taxon>
        <taxon>Caulobacter</taxon>
    </lineage>
</organism>
<dbReference type="InterPro" id="IPR050261">
    <property type="entry name" value="FrsA_esterase"/>
</dbReference>
<dbReference type="Proteomes" id="UP000281192">
    <property type="component" value="Chromosome"/>
</dbReference>